<accession>A0A9X2ZLE9</accession>
<comment type="caution">
    <text evidence="3">The sequence shown here is derived from an EMBL/GenBank/DDBJ whole genome shotgun (WGS) entry which is preliminary data.</text>
</comment>
<name>A0A9X2ZLE9_9FLAO</name>
<dbReference type="Pfam" id="PF11827">
    <property type="entry name" value="DUF3347"/>
    <property type="match status" value="1"/>
</dbReference>
<dbReference type="AlphaFoldDB" id="A0A9X2ZLE9"/>
<dbReference type="RefSeq" id="WP_264207839.1">
    <property type="nucleotide sequence ID" value="NZ_JAOZEW010000023.1"/>
</dbReference>
<keyword evidence="1" id="KW-0732">Signal</keyword>
<dbReference type="EMBL" id="JAOZEW010000023">
    <property type="protein sequence ID" value="MCV9929753.1"/>
    <property type="molecule type" value="Genomic_DNA"/>
</dbReference>
<reference evidence="3" key="1">
    <citation type="submission" date="2022-10" db="EMBL/GenBank/DDBJ databases">
        <title>Two novel species of Flavobacterium.</title>
        <authorList>
            <person name="Liu Q."/>
            <person name="Xin Y.-H."/>
        </authorList>
    </citation>
    <scope>NUCLEOTIDE SEQUENCE</scope>
    <source>
        <strain evidence="3">LS1R49</strain>
    </source>
</reference>
<protein>
    <submittedName>
        <fullName evidence="3">DUF3347 domain-containing protein</fullName>
    </submittedName>
</protein>
<evidence type="ECO:0000259" key="2">
    <source>
        <dbReference type="Pfam" id="PF11827"/>
    </source>
</evidence>
<feature type="chain" id="PRO_5040904481" evidence="1">
    <location>
        <begin position="22"/>
        <end position="147"/>
    </location>
</feature>
<feature type="domain" description="DUF3347" evidence="2">
    <location>
        <begin position="26"/>
        <end position="103"/>
    </location>
</feature>
<sequence length="147" mass="16477">MKKNLLILAISLLGYAGFAQNTDTLLSKYYSIKNALVKSDARAASEAIINLQKEIKAEDAFKEKNDLNTAVDKLAKANSIEKQRAVFNDVSIAMWQLVSSTEKVSQPVYYQYCPMKKAYWLSSETVIKNPYFGSAMLTCGNVFQTKK</sequence>
<evidence type="ECO:0000313" key="4">
    <source>
        <dbReference type="Proteomes" id="UP001151079"/>
    </source>
</evidence>
<organism evidence="3 4">
    <name type="scientific">Flavobacterium shii</name>
    <dbReference type="NCBI Taxonomy" id="2987687"/>
    <lineage>
        <taxon>Bacteria</taxon>
        <taxon>Pseudomonadati</taxon>
        <taxon>Bacteroidota</taxon>
        <taxon>Flavobacteriia</taxon>
        <taxon>Flavobacteriales</taxon>
        <taxon>Flavobacteriaceae</taxon>
        <taxon>Flavobacterium</taxon>
    </lineage>
</organism>
<evidence type="ECO:0000313" key="3">
    <source>
        <dbReference type="EMBL" id="MCV9929753.1"/>
    </source>
</evidence>
<dbReference type="InterPro" id="IPR021782">
    <property type="entry name" value="DUF3347"/>
</dbReference>
<dbReference type="Proteomes" id="UP001151079">
    <property type="component" value="Unassembled WGS sequence"/>
</dbReference>
<feature type="signal peptide" evidence="1">
    <location>
        <begin position="1"/>
        <end position="21"/>
    </location>
</feature>
<keyword evidence="4" id="KW-1185">Reference proteome</keyword>
<evidence type="ECO:0000256" key="1">
    <source>
        <dbReference type="SAM" id="SignalP"/>
    </source>
</evidence>
<gene>
    <name evidence="3" type="ORF">OIU83_18980</name>
</gene>
<proteinExistence type="predicted"/>